<comment type="similarity">
    <text evidence="1 3">Belongs to the short-chain dehydrogenases/reductases (SDR) family.</text>
</comment>
<evidence type="ECO:0000256" key="1">
    <source>
        <dbReference type="ARBA" id="ARBA00006484"/>
    </source>
</evidence>
<proteinExistence type="inferred from homology"/>
<keyword evidence="5" id="KW-1185">Reference proteome</keyword>
<accession>A0ABY5AMB0</accession>
<dbReference type="PANTHER" id="PTHR42901">
    <property type="entry name" value="ALCOHOL DEHYDROGENASE"/>
    <property type="match status" value="1"/>
</dbReference>
<evidence type="ECO:0000313" key="4">
    <source>
        <dbReference type="EMBL" id="USR89950.1"/>
    </source>
</evidence>
<dbReference type="RefSeq" id="WP_252661381.1">
    <property type="nucleotide sequence ID" value="NZ_CP098611.1"/>
</dbReference>
<name>A0ABY5AMB0_9CYAN</name>
<keyword evidence="2" id="KW-0560">Oxidoreductase</keyword>
<dbReference type="PANTHER" id="PTHR42901:SF1">
    <property type="entry name" value="ALCOHOL DEHYDROGENASE"/>
    <property type="match status" value="1"/>
</dbReference>
<evidence type="ECO:0000313" key="5">
    <source>
        <dbReference type="Proteomes" id="UP001056708"/>
    </source>
</evidence>
<organism evidence="4 5">
    <name type="scientific">Phormidium yuhuli AB48</name>
    <dbReference type="NCBI Taxonomy" id="2940671"/>
    <lineage>
        <taxon>Bacteria</taxon>
        <taxon>Bacillati</taxon>
        <taxon>Cyanobacteriota</taxon>
        <taxon>Cyanophyceae</taxon>
        <taxon>Oscillatoriophycideae</taxon>
        <taxon>Oscillatoriales</taxon>
        <taxon>Oscillatoriaceae</taxon>
        <taxon>Phormidium</taxon>
        <taxon>Phormidium yuhuli</taxon>
    </lineage>
</organism>
<dbReference type="PIRSF" id="PIRSF000126">
    <property type="entry name" value="11-beta-HSD1"/>
    <property type="match status" value="1"/>
</dbReference>
<dbReference type="Gene3D" id="3.40.50.720">
    <property type="entry name" value="NAD(P)-binding Rossmann-like Domain"/>
    <property type="match status" value="1"/>
</dbReference>
<dbReference type="InterPro" id="IPR002347">
    <property type="entry name" value="SDR_fam"/>
</dbReference>
<evidence type="ECO:0000256" key="2">
    <source>
        <dbReference type="ARBA" id="ARBA00023002"/>
    </source>
</evidence>
<dbReference type="Pfam" id="PF00106">
    <property type="entry name" value="adh_short"/>
    <property type="match status" value="1"/>
</dbReference>
<dbReference type="InterPro" id="IPR036291">
    <property type="entry name" value="NAD(P)-bd_dom_sf"/>
</dbReference>
<evidence type="ECO:0000256" key="3">
    <source>
        <dbReference type="RuleBase" id="RU000363"/>
    </source>
</evidence>
<dbReference type="EMBL" id="CP098611">
    <property type="protein sequence ID" value="USR89950.1"/>
    <property type="molecule type" value="Genomic_DNA"/>
</dbReference>
<dbReference type="Proteomes" id="UP001056708">
    <property type="component" value="Chromosome"/>
</dbReference>
<dbReference type="PRINTS" id="PR00081">
    <property type="entry name" value="GDHRDH"/>
</dbReference>
<dbReference type="SUPFAM" id="SSF51735">
    <property type="entry name" value="NAD(P)-binding Rossmann-fold domains"/>
    <property type="match status" value="1"/>
</dbReference>
<protein>
    <submittedName>
        <fullName evidence="4">SDR family oxidoreductase</fullName>
    </submittedName>
</protein>
<sequence length="265" mass="28560">MPRALITGASSGIGAEFARQLAPQGYDLVLTARSQAPLETLAADLRQRHSIDVEVIPLDLTDPEAPSQLYQQTCDRQLQIDLLINNAGYGDYGDFAEGDRQKLLGMVQLNISALTDLTYQFLQPMRSRQSGTILNIGSIGGFQPIPYLALYAATKAFVLSFSEALWAENKDLGLKVMAICPGPTATAFNDVAGFPKTELANSAPELASVESVVSEALKAMKRQSGSAVVGGWANHLITSIPRLLPRDTIAQVIGEQFRPKSQTPD</sequence>
<gene>
    <name evidence="4" type="ORF">NEA10_13940</name>
</gene>
<dbReference type="PRINTS" id="PR00080">
    <property type="entry name" value="SDRFAMILY"/>
</dbReference>
<reference evidence="4" key="1">
    <citation type="submission" date="2022-06" db="EMBL/GenBank/DDBJ databases">
        <title>Genome sequence of Phormidium yuhuli AB48 isolated from an industrial photobioreactor environment.</title>
        <authorList>
            <person name="Qiu Y."/>
            <person name="Noonan A.J.C."/>
            <person name="Dofher K."/>
            <person name="Koch M."/>
            <person name="Kieft B."/>
            <person name="Lin X."/>
            <person name="Ziels R.M."/>
            <person name="Hallam S.J."/>
        </authorList>
    </citation>
    <scope>NUCLEOTIDE SEQUENCE</scope>
    <source>
        <strain evidence="4">AB48</strain>
    </source>
</reference>